<dbReference type="InterPro" id="IPR050834">
    <property type="entry name" value="Glycosyltransf_2"/>
</dbReference>
<dbReference type="Proteomes" id="UP000182584">
    <property type="component" value="Unassembled WGS sequence"/>
</dbReference>
<keyword evidence="2" id="KW-1133">Transmembrane helix</keyword>
<dbReference type="RefSeq" id="WP_074755183.1">
    <property type="nucleotide sequence ID" value="NZ_FOGJ01000007.1"/>
</dbReference>
<dbReference type="AlphaFoldDB" id="A0A1H9Q2E9"/>
<keyword evidence="2" id="KW-0812">Transmembrane</keyword>
<dbReference type="InterPro" id="IPR001173">
    <property type="entry name" value="Glyco_trans_2-like"/>
</dbReference>
<keyword evidence="4" id="KW-0808">Transferase</keyword>
<feature type="domain" description="Glycosyltransferase 2-like" evidence="3">
    <location>
        <begin position="7"/>
        <end position="147"/>
    </location>
</feature>
<dbReference type="PANTHER" id="PTHR43685:SF11">
    <property type="entry name" value="GLYCOSYLTRANSFERASE TAGX-RELATED"/>
    <property type="match status" value="1"/>
</dbReference>
<dbReference type="GO" id="GO:0016740">
    <property type="term" value="F:transferase activity"/>
    <property type="evidence" value="ECO:0007669"/>
    <property type="project" value="UniProtKB-KW"/>
</dbReference>
<comment type="similarity">
    <text evidence="1">Belongs to the glycosyltransferase 2 family.</text>
</comment>
<evidence type="ECO:0000256" key="2">
    <source>
        <dbReference type="SAM" id="Phobius"/>
    </source>
</evidence>
<evidence type="ECO:0000256" key="1">
    <source>
        <dbReference type="ARBA" id="ARBA00006739"/>
    </source>
</evidence>
<dbReference type="EMBL" id="FOGJ01000007">
    <property type="protein sequence ID" value="SER54756.1"/>
    <property type="molecule type" value="Genomic_DNA"/>
</dbReference>
<evidence type="ECO:0000313" key="5">
    <source>
        <dbReference type="Proteomes" id="UP000182584"/>
    </source>
</evidence>
<dbReference type="PANTHER" id="PTHR43685">
    <property type="entry name" value="GLYCOSYLTRANSFERASE"/>
    <property type="match status" value="1"/>
</dbReference>
<organism evidence="4 5">
    <name type="scientific">Butyrivibrio fibrisolvens</name>
    <dbReference type="NCBI Taxonomy" id="831"/>
    <lineage>
        <taxon>Bacteria</taxon>
        <taxon>Bacillati</taxon>
        <taxon>Bacillota</taxon>
        <taxon>Clostridia</taxon>
        <taxon>Lachnospirales</taxon>
        <taxon>Lachnospiraceae</taxon>
        <taxon>Butyrivibrio</taxon>
    </lineage>
</organism>
<evidence type="ECO:0000313" key="4">
    <source>
        <dbReference type="EMBL" id="SER54756.1"/>
    </source>
</evidence>
<dbReference type="SUPFAM" id="SSF53448">
    <property type="entry name" value="Nucleotide-diphospho-sugar transferases"/>
    <property type="match status" value="1"/>
</dbReference>
<sequence>MENELVSVVIPTYNRADCIIQCVDSVLNSDYENVEVIVVDNCSTDNTLELLAKYDSVDKVRIICLKENLMAAGGRNKGFEDAKGDYIMFLDSDNIIHKDMLSKMVETFHNVNNLGFAAPVSVQINQGMHVWTLGAFINLKNSIPINNGSGKKIDDIDSSQRYYKTCYSPNCGMVSRKAYEIAGGFDEVYYIMYEEADFGYKVVQSGFEAVIDTHAITDHYSGMNSDQNDRLRKLGVDPAPRAYHFAKNRSIFMSRYAKGLDLVLFYLFWVHAFCIYYVLIALKEKRADIAKAYFKGTWKGIGMTLFHRKGN</sequence>
<keyword evidence="2" id="KW-0472">Membrane</keyword>
<dbReference type="Gene3D" id="3.90.550.10">
    <property type="entry name" value="Spore Coat Polysaccharide Biosynthesis Protein SpsA, Chain A"/>
    <property type="match status" value="1"/>
</dbReference>
<accession>A0A1H9Q2E9</accession>
<proteinExistence type="inferred from homology"/>
<dbReference type="InterPro" id="IPR029044">
    <property type="entry name" value="Nucleotide-diphossugar_trans"/>
</dbReference>
<dbReference type="Pfam" id="PF00535">
    <property type="entry name" value="Glycos_transf_2"/>
    <property type="match status" value="1"/>
</dbReference>
<feature type="transmembrane region" description="Helical" evidence="2">
    <location>
        <begin position="263"/>
        <end position="282"/>
    </location>
</feature>
<name>A0A1H9Q2E9_BUTFI</name>
<reference evidence="4 5" key="1">
    <citation type="submission" date="2016-10" db="EMBL/GenBank/DDBJ databases">
        <authorList>
            <person name="de Groot N.N."/>
        </authorList>
    </citation>
    <scope>NUCLEOTIDE SEQUENCE [LARGE SCALE GENOMIC DNA]</scope>
    <source>
        <strain evidence="4 5">AR40</strain>
    </source>
</reference>
<protein>
    <submittedName>
        <fullName evidence="4">Glycosyl transferase family 2</fullName>
    </submittedName>
</protein>
<evidence type="ECO:0000259" key="3">
    <source>
        <dbReference type="Pfam" id="PF00535"/>
    </source>
</evidence>
<dbReference type="CDD" id="cd04186">
    <property type="entry name" value="GT_2_like_c"/>
    <property type="match status" value="1"/>
</dbReference>
<gene>
    <name evidence="4" type="ORF">SAMN04487884_10721</name>
</gene>